<dbReference type="KEGG" id="ahm:TL08_10095"/>
<dbReference type="EMBL" id="CP014859">
    <property type="protein sequence ID" value="AOS62834.1"/>
    <property type="molecule type" value="Genomic_DNA"/>
</dbReference>
<dbReference type="NCBIfam" id="TIGR03561">
    <property type="entry name" value="organ_hyd_perox"/>
    <property type="match status" value="1"/>
</dbReference>
<sequence length="139" mass="14220">MSAIYSTAAVSTGDGREGQVRTIDGQVQLDLAMPRELGGAGGATNPEQLFALGYSACFHSALKRVAQLEKITVTDSAVTAEVGLEKVDTGMALTVALHAELSGVDQATAESLMAKAHALCPYSAAVKGNVDVTLDVVVG</sequence>
<dbReference type="Pfam" id="PF02566">
    <property type="entry name" value="OsmC"/>
    <property type="match status" value="1"/>
</dbReference>
<name>A0AAC9MXX7_9PSEU</name>
<dbReference type="AlphaFoldDB" id="A0AAC9MXX7"/>
<gene>
    <name evidence="2" type="ORF">TL08_10095</name>
</gene>
<evidence type="ECO:0000256" key="1">
    <source>
        <dbReference type="ARBA" id="ARBA00007378"/>
    </source>
</evidence>
<dbReference type="Gene3D" id="3.30.300.20">
    <property type="match status" value="1"/>
</dbReference>
<dbReference type="Proteomes" id="UP000095210">
    <property type="component" value="Chromosome"/>
</dbReference>
<evidence type="ECO:0000313" key="2">
    <source>
        <dbReference type="EMBL" id="AOS62834.1"/>
    </source>
</evidence>
<dbReference type="Gene3D" id="2.20.25.10">
    <property type="match status" value="1"/>
</dbReference>
<proteinExistence type="inferred from homology"/>
<organism evidence="2 3">
    <name type="scientific">Actinoalloteichus hymeniacidonis</name>
    <dbReference type="NCBI Taxonomy" id="340345"/>
    <lineage>
        <taxon>Bacteria</taxon>
        <taxon>Bacillati</taxon>
        <taxon>Actinomycetota</taxon>
        <taxon>Actinomycetes</taxon>
        <taxon>Pseudonocardiales</taxon>
        <taxon>Pseudonocardiaceae</taxon>
        <taxon>Actinoalloteichus</taxon>
    </lineage>
</organism>
<dbReference type="InterPro" id="IPR036102">
    <property type="entry name" value="OsmC/Ohrsf"/>
</dbReference>
<accession>A0AAC9MXX7</accession>
<dbReference type="SUPFAM" id="SSF82784">
    <property type="entry name" value="OsmC-like"/>
    <property type="match status" value="1"/>
</dbReference>
<dbReference type="RefSeq" id="WP_069848365.1">
    <property type="nucleotide sequence ID" value="NZ_CP014859.1"/>
</dbReference>
<dbReference type="InterPro" id="IPR019953">
    <property type="entry name" value="OHR"/>
</dbReference>
<reference evidence="3" key="1">
    <citation type="submission" date="2016-03" db="EMBL/GenBank/DDBJ databases">
        <title>Complete genome sequence of the type strain Actinoalloteichus hymeniacidonis DSM 45092.</title>
        <authorList>
            <person name="Schaffert L."/>
            <person name="Albersmeier A."/>
            <person name="Winkler A."/>
            <person name="Kalinowski J."/>
            <person name="Zotchev S."/>
            <person name="Ruckert C."/>
        </authorList>
    </citation>
    <scope>NUCLEOTIDE SEQUENCE [LARGE SCALE GENOMIC DNA]</scope>
    <source>
        <strain evidence="3">HPA177(T) (DSM 45092(T))</strain>
    </source>
</reference>
<dbReference type="PANTHER" id="PTHR33797">
    <property type="entry name" value="ORGANIC HYDROPEROXIDE RESISTANCE PROTEIN-LIKE"/>
    <property type="match status" value="1"/>
</dbReference>
<evidence type="ECO:0000313" key="3">
    <source>
        <dbReference type="Proteomes" id="UP000095210"/>
    </source>
</evidence>
<protein>
    <submittedName>
        <fullName evidence="2">Peroxiredoxin, Ohr subfamily</fullName>
    </submittedName>
</protein>
<dbReference type="InterPro" id="IPR015946">
    <property type="entry name" value="KH_dom-like_a/b"/>
</dbReference>
<dbReference type="GO" id="GO:0006979">
    <property type="term" value="P:response to oxidative stress"/>
    <property type="evidence" value="ECO:0007669"/>
    <property type="project" value="InterPro"/>
</dbReference>
<comment type="similarity">
    <text evidence="1">Belongs to the OsmC/Ohr family.</text>
</comment>
<keyword evidence="3" id="KW-1185">Reference proteome</keyword>
<dbReference type="PANTHER" id="PTHR33797:SF2">
    <property type="entry name" value="ORGANIC HYDROPEROXIDE RESISTANCE PROTEIN-LIKE"/>
    <property type="match status" value="1"/>
</dbReference>
<dbReference type="InterPro" id="IPR003718">
    <property type="entry name" value="OsmC/Ohr_fam"/>
</dbReference>